<evidence type="ECO:0000256" key="1">
    <source>
        <dbReference type="SAM" id="MobiDB-lite"/>
    </source>
</evidence>
<dbReference type="OrthoDB" id="1749408at2759"/>
<sequence>MAARYGRGGSEVARTGRRISFMWREIGRYLPTVSANTRLLIGDGRSIDVTGDPWVDTFSLRCWPTMMDTEAAEGLRVCDLLAPGRAEWDEARLRQLFGVHLAERIWSLPVPGCEGPDVRVWGTSCRASVRLEDLSRVIQQEHERGPDCIWIWRSGLHPRAALFLWKVTWDRLPTRAVLSRRGLEIPAECELAVQRSQWTMCYSSAHGQGRHGSGQGSRRRLGVRGDSSYR</sequence>
<dbReference type="InterPro" id="IPR026960">
    <property type="entry name" value="RVT-Znf"/>
</dbReference>
<evidence type="ECO:0000313" key="4">
    <source>
        <dbReference type="RefSeq" id="XP_017700911.2"/>
    </source>
</evidence>
<dbReference type="RefSeq" id="XP_017700911.2">
    <property type="nucleotide sequence ID" value="XM_017845422.2"/>
</dbReference>
<proteinExistence type="predicted"/>
<name>A0A8B7MWA9_PHODC</name>
<organism evidence="3 4">
    <name type="scientific">Phoenix dactylifera</name>
    <name type="common">Date palm</name>
    <dbReference type="NCBI Taxonomy" id="42345"/>
    <lineage>
        <taxon>Eukaryota</taxon>
        <taxon>Viridiplantae</taxon>
        <taxon>Streptophyta</taxon>
        <taxon>Embryophyta</taxon>
        <taxon>Tracheophyta</taxon>
        <taxon>Spermatophyta</taxon>
        <taxon>Magnoliopsida</taxon>
        <taxon>Liliopsida</taxon>
        <taxon>Arecaceae</taxon>
        <taxon>Coryphoideae</taxon>
        <taxon>Phoeniceae</taxon>
        <taxon>Phoenix</taxon>
    </lineage>
</organism>
<dbReference type="AlphaFoldDB" id="A0A8B7MWA9"/>
<reference evidence="4" key="1">
    <citation type="submission" date="2025-08" db="UniProtKB">
        <authorList>
            <consortium name="RefSeq"/>
        </authorList>
    </citation>
    <scope>IDENTIFICATION</scope>
    <source>
        <tissue evidence="4">Young leaves</tissue>
    </source>
</reference>
<protein>
    <submittedName>
        <fullName evidence="4">Uncharacterized protein LOC108511681</fullName>
    </submittedName>
</protein>
<accession>A0A8B7MWA9</accession>
<evidence type="ECO:0000313" key="3">
    <source>
        <dbReference type="Proteomes" id="UP000228380"/>
    </source>
</evidence>
<dbReference type="Proteomes" id="UP000228380">
    <property type="component" value="Unplaced"/>
</dbReference>
<dbReference type="GeneID" id="108511681"/>
<evidence type="ECO:0000259" key="2">
    <source>
        <dbReference type="Pfam" id="PF13966"/>
    </source>
</evidence>
<gene>
    <name evidence="4" type="primary">LOC108511681</name>
</gene>
<keyword evidence="3" id="KW-1185">Reference proteome</keyword>
<dbReference type="KEGG" id="pda:108511681"/>
<feature type="domain" description="Reverse transcriptase zinc-binding" evidence="2">
    <location>
        <begin position="137"/>
        <end position="192"/>
    </location>
</feature>
<feature type="region of interest" description="Disordered" evidence="1">
    <location>
        <begin position="206"/>
        <end position="230"/>
    </location>
</feature>
<dbReference type="Pfam" id="PF13966">
    <property type="entry name" value="zf-RVT"/>
    <property type="match status" value="1"/>
</dbReference>